<dbReference type="Proteomes" id="UP000775213">
    <property type="component" value="Unassembled WGS sequence"/>
</dbReference>
<dbReference type="SUPFAM" id="SSF53756">
    <property type="entry name" value="UDP-Glycosyltransferase/glycogen phosphorylase"/>
    <property type="match status" value="1"/>
</dbReference>
<dbReference type="Gene3D" id="3.40.50.2000">
    <property type="entry name" value="Glycogen Phosphorylase B"/>
    <property type="match status" value="1"/>
</dbReference>
<dbReference type="FunFam" id="3.40.50.2000:FF:000037">
    <property type="entry name" value="Glycosyltransferase"/>
    <property type="match status" value="1"/>
</dbReference>
<dbReference type="GO" id="GO:0035251">
    <property type="term" value="F:UDP-glucosyltransferase activity"/>
    <property type="evidence" value="ECO:0007669"/>
    <property type="project" value="InterPro"/>
</dbReference>
<dbReference type="PANTHER" id="PTHR48049:SF60">
    <property type="entry name" value="UDP-GLYCOSYLTRANSFERASE 91B1"/>
    <property type="match status" value="1"/>
</dbReference>
<dbReference type="PANTHER" id="PTHR48049">
    <property type="entry name" value="GLYCOSYLTRANSFERASE"/>
    <property type="match status" value="1"/>
</dbReference>
<dbReference type="InterPro" id="IPR002213">
    <property type="entry name" value="UDP_glucos_trans"/>
</dbReference>
<dbReference type="CDD" id="cd03784">
    <property type="entry name" value="GT1_Gtf-like"/>
    <property type="match status" value="1"/>
</dbReference>
<comment type="similarity">
    <text evidence="1">Belongs to the UDP-glycosyltransferase family.</text>
</comment>
<name>A0AAV7H4S4_DENCH</name>
<reference evidence="3 4" key="1">
    <citation type="journal article" date="2021" name="Hortic Res">
        <title>Chromosome-scale assembly of the Dendrobium chrysotoxum genome enhances the understanding of orchid evolution.</title>
        <authorList>
            <person name="Zhang Y."/>
            <person name="Zhang G.Q."/>
            <person name="Zhang D."/>
            <person name="Liu X.D."/>
            <person name="Xu X.Y."/>
            <person name="Sun W.H."/>
            <person name="Yu X."/>
            <person name="Zhu X."/>
            <person name="Wang Z.W."/>
            <person name="Zhao X."/>
            <person name="Zhong W.Y."/>
            <person name="Chen H."/>
            <person name="Yin W.L."/>
            <person name="Huang T."/>
            <person name="Niu S.C."/>
            <person name="Liu Z.J."/>
        </authorList>
    </citation>
    <scope>NUCLEOTIDE SEQUENCE [LARGE SCALE GENOMIC DNA]</scope>
    <source>
        <strain evidence="3">Lindl</strain>
    </source>
</reference>
<comment type="caution">
    <text evidence="3">The sequence shown here is derived from an EMBL/GenBank/DDBJ whole genome shotgun (WGS) entry which is preliminary data.</text>
</comment>
<evidence type="ECO:0000256" key="1">
    <source>
        <dbReference type="ARBA" id="ARBA00009995"/>
    </source>
</evidence>
<keyword evidence="2" id="KW-0808">Transferase</keyword>
<evidence type="ECO:0000313" key="4">
    <source>
        <dbReference type="Proteomes" id="UP000775213"/>
    </source>
</evidence>
<protein>
    <submittedName>
        <fullName evidence="3">Uncharacterized protein</fullName>
    </submittedName>
</protein>
<accession>A0AAV7H4S4</accession>
<organism evidence="3 4">
    <name type="scientific">Dendrobium chrysotoxum</name>
    <name type="common">Orchid</name>
    <dbReference type="NCBI Taxonomy" id="161865"/>
    <lineage>
        <taxon>Eukaryota</taxon>
        <taxon>Viridiplantae</taxon>
        <taxon>Streptophyta</taxon>
        <taxon>Embryophyta</taxon>
        <taxon>Tracheophyta</taxon>
        <taxon>Spermatophyta</taxon>
        <taxon>Magnoliopsida</taxon>
        <taxon>Liliopsida</taxon>
        <taxon>Asparagales</taxon>
        <taxon>Orchidaceae</taxon>
        <taxon>Epidendroideae</taxon>
        <taxon>Malaxideae</taxon>
        <taxon>Dendrobiinae</taxon>
        <taxon>Dendrobium</taxon>
    </lineage>
</organism>
<dbReference type="EMBL" id="JAGFBR010000008">
    <property type="protein sequence ID" value="KAH0463327.1"/>
    <property type="molecule type" value="Genomic_DNA"/>
</dbReference>
<evidence type="ECO:0000256" key="2">
    <source>
        <dbReference type="ARBA" id="ARBA00022679"/>
    </source>
</evidence>
<dbReference type="InterPro" id="IPR050481">
    <property type="entry name" value="UDP-glycosyltransf_plant"/>
</dbReference>
<dbReference type="AlphaFoldDB" id="A0AAV7H4S4"/>
<evidence type="ECO:0000313" key="3">
    <source>
        <dbReference type="EMBL" id="KAH0463327.1"/>
    </source>
</evidence>
<keyword evidence="4" id="KW-1185">Reference proteome</keyword>
<gene>
    <name evidence="3" type="ORF">IEQ34_007909</name>
</gene>
<sequence length="185" mass="20328">MYVAFGSELKLSDTQVKEITVGLELSGLHFVWALRAGSVPAGLVESIKLHGFGLFCMDWFPQVRILAHPSIGGFLTHAGYSSVVEGLAFGLTMVLLPMIIDQGLIARRLVEKGSGVEVPRKEDGSFTGDEIAKSLRFAMVEDEGKVLRAKAKECRYLFGDEELHDFYVSESIQHLKRLVEAGLSV</sequence>
<proteinExistence type="inferred from homology"/>
<dbReference type="Pfam" id="PF00201">
    <property type="entry name" value="UDPGT"/>
    <property type="match status" value="1"/>
</dbReference>